<reference evidence="10 11" key="1">
    <citation type="submission" date="2018-03" db="EMBL/GenBank/DDBJ databases">
        <title>Draft Genome Sequences of the Obligatory Marine Myxobacteria Enhygromyxa salina SWB007.</title>
        <authorList>
            <person name="Poehlein A."/>
            <person name="Moghaddam J.A."/>
            <person name="Harms H."/>
            <person name="Alanjari M."/>
            <person name="Koenig G.M."/>
            <person name="Daniel R."/>
            <person name="Schaeberle T.F."/>
        </authorList>
    </citation>
    <scope>NUCLEOTIDE SEQUENCE [LARGE SCALE GENOMIC DNA]</scope>
    <source>
        <strain evidence="10 11">SWB007</strain>
    </source>
</reference>
<dbReference type="InterPro" id="IPR036259">
    <property type="entry name" value="MFS_trans_sf"/>
</dbReference>
<proteinExistence type="inferred from homology"/>
<evidence type="ECO:0000256" key="6">
    <source>
        <dbReference type="ARBA" id="ARBA00022989"/>
    </source>
</evidence>
<evidence type="ECO:0000256" key="7">
    <source>
        <dbReference type="ARBA" id="ARBA00023136"/>
    </source>
</evidence>
<dbReference type="GO" id="GO:0022857">
    <property type="term" value="F:transmembrane transporter activity"/>
    <property type="evidence" value="ECO:0007669"/>
    <property type="project" value="InterPro"/>
</dbReference>
<dbReference type="RefSeq" id="WP_181234595.1">
    <property type="nucleotide sequence ID" value="NZ_PVNL01000147.1"/>
</dbReference>
<dbReference type="InterPro" id="IPR020846">
    <property type="entry name" value="MFS_dom"/>
</dbReference>
<keyword evidence="4" id="KW-0813">Transport</keyword>
<keyword evidence="5 8" id="KW-0812">Transmembrane</keyword>
<feature type="transmembrane region" description="Helical" evidence="8">
    <location>
        <begin position="149"/>
        <end position="168"/>
    </location>
</feature>
<evidence type="ECO:0000256" key="4">
    <source>
        <dbReference type="ARBA" id="ARBA00022448"/>
    </source>
</evidence>
<evidence type="ECO:0000256" key="8">
    <source>
        <dbReference type="SAM" id="Phobius"/>
    </source>
</evidence>
<dbReference type="PROSITE" id="PS50850">
    <property type="entry name" value="MFS"/>
    <property type="match status" value="1"/>
</dbReference>
<gene>
    <name evidence="10" type="primary">tetA_2</name>
    <name evidence="10" type="ORF">ENSA7_79670</name>
</gene>
<evidence type="ECO:0000256" key="5">
    <source>
        <dbReference type="ARBA" id="ARBA00022692"/>
    </source>
</evidence>
<comment type="caution">
    <text evidence="10">The sequence shown here is derived from an EMBL/GenBank/DDBJ whole genome shotgun (WGS) entry which is preliminary data.</text>
</comment>
<evidence type="ECO:0000313" key="10">
    <source>
        <dbReference type="EMBL" id="PRP93539.1"/>
    </source>
</evidence>
<feature type="transmembrane region" description="Helical" evidence="8">
    <location>
        <begin position="278"/>
        <end position="296"/>
    </location>
</feature>
<dbReference type="InterPro" id="IPR001958">
    <property type="entry name" value="Tet-R_TetA/multi-R_MdtG-like"/>
</dbReference>
<evidence type="ECO:0000256" key="3">
    <source>
        <dbReference type="ARBA" id="ARBA00007520"/>
    </source>
</evidence>
<feature type="transmembrane region" description="Helical" evidence="8">
    <location>
        <begin position="56"/>
        <end position="76"/>
    </location>
</feature>
<protein>
    <submittedName>
        <fullName evidence="10">Tetracycline resistance protein, class B</fullName>
    </submittedName>
</protein>
<keyword evidence="6 8" id="KW-1133">Transmembrane helix</keyword>
<dbReference type="InterPro" id="IPR011701">
    <property type="entry name" value="MFS"/>
</dbReference>
<feature type="transmembrane region" description="Helical" evidence="8">
    <location>
        <begin position="174"/>
        <end position="194"/>
    </location>
</feature>
<dbReference type="PANTHER" id="PTHR23504">
    <property type="entry name" value="MAJOR FACILITATOR SUPERFAMILY DOMAIN-CONTAINING PROTEIN 10"/>
    <property type="match status" value="1"/>
</dbReference>
<dbReference type="Proteomes" id="UP000238823">
    <property type="component" value="Unassembled WGS sequence"/>
</dbReference>
<feature type="transmembrane region" description="Helical" evidence="8">
    <location>
        <begin position="88"/>
        <end position="113"/>
    </location>
</feature>
<dbReference type="GO" id="GO:0016020">
    <property type="term" value="C:membrane"/>
    <property type="evidence" value="ECO:0007669"/>
    <property type="project" value="UniProtKB-SubCell"/>
</dbReference>
<dbReference type="PANTHER" id="PTHR23504:SF15">
    <property type="entry name" value="MAJOR FACILITATOR SUPERFAMILY (MFS) PROFILE DOMAIN-CONTAINING PROTEIN"/>
    <property type="match status" value="1"/>
</dbReference>
<dbReference type="EMBL" id="PVNL01000147">
    <property type="protein sequence ID" value="PRP93539.1"/>
    <property type="molecule type" value="Genomic_DNA"/>
</dbReference>
<accession>A0A2S9XKY7</accession>
<name>A0A2S9XKY7_9BACT</name>
<evidence type="ECO:0000313" key="11">
    <source>
        <dbReference type="Proteomes" id="UP000238823"/>
    </source>
</evidence>
<dbReference type="PRINTS" id="PR01035">
    <property type="entry name" value="TCRTETA"/>
</dbReference>
<dbReference type="PROSITE" id="PS00216">
    <property type="entry name" value="SUGAR_TRANSPORT_1"/>
    <property type="match status" value="1"/>
</dbReference>
<dbReference type="Pfam" id="PF07690">
    <property type="entry name" value="MFS_1"/>
    <property type="match status" value="1"/>
</dbReference>
<feature type="domain" description="Major facilitator superfamily (MFS) profile" evidence="9">
    <location>
        <begin position="22"/>
        <end position="440"/>
    </location>
</feature>
<dbReference type="AlphaFoldDB" id="A0A2S9XKY7"/>
<feature type="transmembrane region" description="Helical" evidence="8">
    <location>
        <begin position="308"/>
        <end position="326"/>
    </location>
</feature>
<evidence type="ECO:0000256" key="2">
    <source>
        <dbReference type="ARBA" id="ARBA00004141"/>
    </source>
</evidence>
<keyword evidence="7 8" id="KW-0472">Membrane</keyword>
<comment type="subcellular location">
    <subcellularLocation>
        <location evidence="2">Membrane</location>
        <topology evidence="2">Multi-pass membrane protein</topology>
    </subcellularLocation>
</comment>
<dbReference type="InterPro" id="IPR005829">
    <property type="entry name" value="Sugar_transporter_CS"/>
</dbReference>
<comment type="function">
    <text evidence="1">Resistance to tetracycline by an active tetracycline efflux. This is an energy-dependent process that decreases the accumulation of the antibiotic in whole cells. This protein functions as a metal-tetracycline/H(+) antiporter.</text>
</comment>
<sequence length="445" mass="47115">MPTFDELPDDHPLKNERAKRRALATVAFTLFLDLMGFGIILPILPFYAESMHASATMVALLSTAFSAAQFVMSPVLGGISDRYGRRPVMLVSIAGSAVAALVLGFAHALWLVFLARIVAGSSKANMSTAHAYVADLIPPDQRAKYMGRMGAAMGMGFVFGPGIGGLLGQVFTELPFFVSAALSLVNLIMAALWLPETHFRDVKDSGDHVPATSQTNLQVRAKLLSAEGLSRAVRSVRGTHMAWLVAIVFCFYLSFSAMESTMALFGEQVFGWGYGETGLFMTYIGVNMVVFQGLVVGRAVTRFGEGGTLSIGLIMVAAALILLGGVDHFSRWLGFSLVDAEGATSVAALGFYAVGGLLLAGGNGFTSATTSSLVSRISSREEQGWNMGVKESASSLARVTGPMVGGPLFQHVDPGAPMVAGGVIALITFKVSLLLRSRLKRDGLQ</sequence>
<dbReference type="Gene3D" id="1.20.1250.20">
    <property type="entry name" value="MFS general substrate transporter like domains"/>
    <property type="match status" value="1"/>
</dbReference>
<comment type="similarity">
    <text evidence="3">Belongs to the major facilitator superfamily. TCR/Tet family.</text>
</comment>
<organism evidence="10 11">
    <name type="scientific">Enhygromyxa salina</name>
    <dbReference type="NCBI Taxonomy" id="215803"/>
    <lineage>
        <taxon>Bacteria</taxon>
        <taxon>Pseudomonadati</taxon>
        <taxon>Myxococcota</taxon>
        <taxon>Polyangia</taxon>
        <taxon>Nannocystales</taxon>
        <taxon>Nannocystaceae</taxon>
        <taxon>Enhygromyxa</taxon>
    </lineage>
</organism>
<feature type="transmembrane region" description="Helical" evidence="8">
    <location>
        <begin position="241"/>
        <end position="258"/>
    </location>
</feature>
<feature type="transmembrane region" description="Helical" evidence="8">
    <location>
        <begin position="22"/>
        <end position="44"/>
    </location>
</feature>
<evidence type="ECO:0000256" key="1">
    <source>
        <dbReference type="ARBA" id="ARBA00003279"/>
    </source>
</evidence>
<evidence type="ECO:0000259" key="9">
    <source>
        <dbReference type="PROSITE" id="PS50850"/>
    </source>
</evidence>
<dbReference type="SUPFAM" id="SSF103473">
    <property type="entry name" value="MFS general substrate transporter"/>
    <property type="match status" value="1"/>
</dbReference>